<dbReference type="GO" id="GO:0005789">
    <property type="term" value="C:endoplasmic reticulum membrane"/>
    <property type="evidence" value="ECO:0007669"/>
    <property type="project" value="InterPro"/>
</dbReference>
<keyword evidence="4" id="KW-1185">Reference proteome</keyword>
<dbReference type="PANTHER" id="PTHR13046:SF0">
    <property type="entry name" value="CAAX PRENYL PROTEASE 2"/>
    <property type="match status" value="1"/>
</dbReference>
<evidence type="ECO:0000256" key="2">
    <source>
        <dbReference type="SAM" id="Phobius"/>
    </source>
</evidence>
<keyword evidence="3" id="KW-0645">Protease</keyword>
<keyword evidence="3" id="KW-0378">Hydrolase</keyword>
<dbReference type="GO" id="GO:0004222">
    <property type="term" value="F:metalloendopeptidase activity"/>
    <property type="evidence" value="ECO:0007669"/>
    <property type="project" value="InterPro"/>
</dbReference>
<dbReference type="Proteomes" id="UP000620124">
    <property type="component" value="Unassembled WGS sequence"/>
</dbReference>
<comment type="caution">
    <text evidence="3">The sequence shown here is derived from an EMBL/GenBank/DDBJ whole genome shotgun (WGS) entry which is preliminary data.</text>
</comment>
<keyword evidence="2" id="KW-0472">Membrane</keyword>
<feature type="transmembrane region" description="Helical" evidence="2">
    <location>
        <begin position="160"/>
        <end position="180"/>
    </location>
</feature>
<dbReference type="AlphaFoldDB" id="A0A8H6X8M8"/>
<evidence type="ECO:0000313" key="3">
    <source>
        <dbReference type="EMBL" id="KAF7336111.1"/>
    </source>
</evidence>
<reference evidence="3" key="1">
    <citation type="submission" date="2020-05" db="EMBL/GenBank/DDBJ databases">
        <title>Mycena genomes resolve the evolution of fungal bioluminescence.</title>
        <authorList>
            <person name="Tsai I.J."/>
        </authorList>
    </citation>
    <scope>NUCLEOTIDE SEQUENCE</scope>
    <source>
        <strain evidence="3">CCC161011</strain>
    </source>
</reference>
<feature type="region of interest" description="Disordered" evidence="1">
    <location>
        <begin position="254"/>
        <end position="290"/>
    </location>
</feature>
<keyword evidence="2" id="KW-0812">Transmembrane</keyword>
<evidence type="ECO:0000313" key="4">
    <source>
        <dbReference type="Proteomes" id="UP000620124"/>
    </source>
</evidence>
<dbReference type="GO" id="GO:0071586">
    <property type="term" value="P:CAAX-box protein processing"/>
    <property type="evidence" value="ECO:0007669"/>
    <property type="project" value="InterPro"/>
</dbReference>
<name>A0A8H6X8M8_9AGAR</name>
<sequence length="365" mass="40966">MPPIQPPLLSLSILSSHALALLFGSTYVGSLYIIKNARLRFSEKVDARRYVQPGSRDDPVVIRARLTAVTLATLFNCGIVYALVACSTLPSFDRSFATTLAILGVRWPDSLLSCLQTPLLFLGPLYGSYLAGTLPWQSNYSLDYDFFDVFWTWVGFRNYVWVWICLLFSIEILSCLRGAYVGSPNGGDRIPRLRAVCVCHGRSDALEDDRIRTACVRAWYVFSNLTLRWLIIGLYWPVLQRTCITRGTRTIATGGPKTRSNAQRCLLSSKQPTRPSSGRTHPFSSSARPRSYPPLTAHVFCNIMGVPQMHGEMQRFPAQAQNIIGFYITGIILFFLTLEAWTESPVSLYWRAPEAFWQQAVGGRG</sequence>
<feature type="transmembrane region" description="Helical" evidence="2">
    <location>
        <begin position="323"/>
        <end position="341"/>
    </location>
</feature>
<organism evidence="3 4">
    <name type="scientific">Mycena venus</name>
    <dbReference type="NCBI Taxonomy" id="2733690"/>
    <lineage>
        <taxon>Eukaryota</taxon>
        <taxon>Fungi</taxon>
        <taxon>Dikarya</taxon>
        <taxon>Basidiomycota</taxon>
        <taxon>Agaricomycotina</taxon>
        <taxon>Agaricomycetes</taxon>
        <taxon>Agaricomycetidae</taxon>
        <taxon>Agaricales</taxon>
        <taxon>Marasmiineae</taxon>
        <taxon>Mycenaceae</taxon>
        <taxon>Mycena</taxon>
    </lineage>
</organism>
<dbReference type="PANTHER" id="PTHR13046">
    <property type="entry name" value="PROTEASE U48 CAAX PRENYL PROTEASE RCE1"/>
    <property type="match status" value="1"/>
</dbReference>
<protein>
    <submittedName>
        <fullName evidence="3">Putative CAAX prenyl protease 2</fullName>
    </submittedName>
</protein>
<keyword evidence="2" id="KW-1133">Transmembrane helix</keyword>
<accession>A0A8H6X8M8</accession>
<gene>
    <name evidence="3" type="ORF">MVEN_02158100</name>
</gene>
<dbReference type="EMBL" id="JACAZI010000023">
    <property type="protein sequence ID" value="KAF7336111.1"/>
    <property type="molecule type" value="Genomic_DNA"/>
</dbReference>
<evidence type="ECO:0000256" key="1">
    <source>
        <dbReference type="SAM" id="MobiDB-lite"/>
    </source>
</evidence>
<proteinExistence type="predicted"/>
<dbReference type="InterPro" id="IPR039731">
    <property type="entry name" value="Rce1"/>
</dbReference>
<feature type="compositionally biased region" description="Polar residues" evidence="1">
    <location>
        <begin position="258"/>
        <end position="288"/>
    </location>
</feature>
<dbReference type="OrthoDB" id="271604at2759"/>
<feature type="transmembrane region" description="Helical" evidence="2">
    <location>
        <begin position="12"/>
        <end position="34"/>
    </location>
</feature>